<dbReference type="PANTHER" id="PTHR13348:SF0">
    <property type="entry name" value="RIBONUCLEASE P PROTEIN SUBUNIT P29"/>
    <property type="match status" value="1"/>
</dbReference>
<dbReference type="Gene3D" id="2.30.30.210">
    <property type="entry name" value="Ribonuclease P/MRP, subunit p29"/>
    <property type="match status" value="1"/>
</dbReference>
<dbReference type="RefSeq" id="XP_025597955.1">
    <property type="nucleotide sequence ID" value="XM_025745660.1"/>
</dbReference>
<dbReference type="STRING" id="58919.A0A316Z8U3"/>
<dbReference type="GO" id="GO:0005634">
    <property type="term" value="C:nucleus"/>
    <property type="evidence" value="ECO:0007669"/>
    <property type="project" value="UniProtKB-SubCell"/>
</dbReference>
<dbReference type="AlphaFoldDB" id="A0A316Z8U3"/>
<dbReference type="InterPro" id="IPR016848">
    <property type="entry name" value="RNase_P/MRP_Rpp29-subunit"/>
</dbReference>
<dbReference type="GO" id="GO:0000172">
    <property type="term" value="C:ribonuclease MRP complex"/>
    <property type="evidence" value="ECO:0007669"/>
    <property type="project" value="InterPro"/>
</dbReference>
<feature type="region of interest" description="Disordered" evidence="3">
    <location>
        <begin position="68"/>
        <end position="137"/>
    </location>
</feature>
<reference evidence="4 5" key="1">
    <citation type="journal article" date="2018" name="Mol. Biol. Evol.">
        <title>Broad Genomic Sampling Reveals a Smut Pathogenic Ancestry of the Fungal Clade Ustilaginomycotina.</title>
        <authorList>
            <person name="Kijpornyongpan T."/>
            <person name="Mondo S.J."/>
            <person name="Barry K."/>
            <person name="Sandor L."/>
            <person name="Lee J."/>
            <person name="Lipzen A."/>
            <person name="Pangilinan J."/>
            <person name="LaButti K."/>
            <person name="Hainaut M."/>
            <person name="Henrissat B."/>
            <person name="Grigoriev I.V."/>
            <person name="Spatafora J.W."/>
            <person name="Aime M.C."/>
        </authorList>
    </citation>
    <scope>NUCLEOTIDE SEQUENCE [LARGE SCALE GENOMIC DNA]</scope>
    <source>
        <strain evidence="4 5">MCA 4186</strain>
    </source>
</reference>
<name>A0A316Z8U3_9BASI</name>
<dbReference type="EMBL" id="KZ819294">
    <property type="protein sequence ID" value="PWN97676.1"/>
    <property type="molecule type" value="Genomic_DNA"/>
</dbReference>
<evidence type="ECO:0000313" key="4">
    <source>
        <dbReference type="EMBL" id="PWN97676.1"/>
    </source>
</evidence>
<evidence type="ECO:0000256" key="1">
    <source>
        <dbReference type="ARBA" id="ARBA00004123"/>
    </source>
</evidence>
<proteinExistence type="inferred from homology"/>
<dbReference type="Pfam" id="PF01868">
    <property type="entry name" value="RNase_P-MRP_p29"/>
    <property type="match status" value="1"/>
</dbReference>
<evidence type="ECO:0000313" key="5">
    <source>
        <dbReference type="Proteomes" id="UP000245946"/>
    </source>
</evidence>
<dbReference type="OrthoDB" id="124041at2759"/>
<comment type="subcellular location">
    <subcellularLocation>
        <location evidence="1">Nucleus</location>
    </subcellularLocation>
</comment>
<dbReference type="GeneID" id="37273204"/>
<dbReference type="GO" id="GO:0033204">
    <property type="term" value="F:ribonuclease P RNA binding"/>
    <property type="evidence" value="ECO:0007669"/>
    <property type="project" value="InterPro"/>
</dbReference>
<dbReference type="SUPFAM" id="SSF101744">
    <property type="entry name" value="Rof/RNase P subunit-like"/>
    <property type="match status" value="1"/>
</dbReference>
<accession>A0A316Z8U3</accession>
<dbReference type="InterPro" id="IPR002730">
    <property type="entry name" value="Rpp29/RNP1"/>
</dbReference>
<sequence>MSSANAPLASSSSLHAAPSSTSIEASSAALFASLLRAPRARAPASSAAVCGADEAASASHFTSRVLGRRLQLSNPERARPAAPSGTLAARKLQRRDVRVAREERRVREGKADKGKEEVGAKTRLEEERKEKGRKEKGVLSRRERKMLGLEPSSERCSYASLLPIHALWRPYAQALLGLVDVEGKPVPSVLSPVLEPAVADDSEGQREKQWRWHVHPLAMSTMQMSLVKAELAGCWITVSRSANPALVGISGLLARETEGTFVIVAPPRRPQATGGTREKRDGGRTLVPKRNTTFLISVPLPPLPSLPSPASSSASSLAGASQPGSAAAAAVQTLDFPLHGQQMCYSLAARATRKFKGKRSIDV</sequence>
<dbReference type="GO" id="GO:0001682">
    <property type="term" value="P:tRNA 5'-leader removal"/>
    <property type="evidence" value="ECO:0007669"/>
    <property type="project" value="InterPro"/>
</dbReference>
<dbReference type="Proteomes" id="UP000245946">
    <property type="component" value="Unassembled WGS sequence"/>
</dbReference>
<evidence type="ECO:0000256" key="2">
    <source>
        <dbReference type="ARBA" id="ARBA00006181"/>
    </source>
</evidence>
<dbReference type="SMART" id="SM00538">
    <property type="entry name" value="POP4"/>
    <property type="match status" value="1"/>
</dbReference>
<gene>
    <name evidence="4" type="ORF">FA09DRAFT_43275</name>
</gene>
<dbReference type="GO" id="GO:0006364">
    <property type="term" value="P:rRNA processing"/>
    <property type="evidence" value="ECO:0007669"/>
    <property type="project" value="TreeGrafter"/>
</dbReference>
<organism evidence="4 5">
    <name type="scientific">Tilletiopsis washingtonensis</name>
    <dbReference type="NCBI Taxonomy" id="58919"/>
    <lineage>
        <taxon>Eukaryota</taxon>
        <taxon>Fungi</taxon>
        <taxon>Dikarya</taxon>
        <taxon>Basidiomycota</taxon>
        <taxon>Ustilaginomycotina</taxon>
        <taxon>Exobasidiomycetes</taxon>
        <taxon>Entylomatales</taxon>
        <taxon>Entylomatales incertae sedis</taxon>
        <taxon>Tilletiopsis</taxon>
    </lineage>
</organism>
<feature type="region of interest" description="Disordered" evidence="3">
    <location>
        <begin position="267"/>
        <end position="286"/>
    </location>
</feature>
<keyword evidence="5" id="KW-1185">Reference proteome</keyword>
<comment type="similarity">
    <text evidence="2">Belongs to the eukaryotic/archaeal RNase P protein component 1 family.</text>
</comment>
<feature type="compositionally biased region" description="Basic and acidic residues" evidence="3">
    <location>
        <begin position="94"/>
        <end position="137"/>
    </location>
</feature>
<dbReference type="GO" id="GO:0030677">
    <property type="term" value="C:ribonuclease P complex"/>
    <property type="evidence" value="ECO:0007669"/>
    <property type="project" value="InterPro"/>
</dbReference>
<dbReference type="PANTHER" id="PTHR13348">
    <property type="entry name" value="RIBONUCLEASE P SUBUNIT P29"/>
    <property type="match status" value="1"/>
</dbReference>
<evidence type="ECO:0000256" key="3">
    <source>
        <dbReference type="SAM" id="MobiDB-lite"/>
    </source>
</evidence>
<dbReference type="InterPro" id="IPR036980">
    <property type="entry name" value="RNase_P/MRP_Rpp29_sf"/>
</dbReference>
<dbReference type="InterPro" id="IPR023534">
    <property type="entry name" value="Rof/RNase_P-like"/>
</dbReference>
<protein>
    <submittedName>
        <fullName evidence="4">Uncharacterized protein</fullName>
    </submittedName>
</protein>